<accession>A0A955IA80</accession>
<comment type="caution">
    <text evidence="1">The sequence shown here is derived from an EMBL/GenBank/DDBJ whole genome shotgun (WGS) entry which is preliminary data.</text>
</comment>
<dbReference type="AlphaFoldDB" id="A0A955IA80"/>
<organism evidence="1 2">
    <name type="scientific">Candidatus Dojkabacteria bacterium</name>
    <dbReference type="NCBI Taxonomy" id="2099670"/>
    <lineage>
        <taxon>Bacteria</taxon>
        <taxon>Candidatus Dojkabacteria</taxon>
    </lineage>
</organism>
<dbReference type="EMBL" id="JAGQLJ010000002">
    <property type="protein sequence ID" value="MCA9380646.1"/>
    <property type="molecule type" value="Genomic_DNA"/>
</dbReference>
<sequence length="276" mass="32240">MSNFDEPKDKDPSEVNVLEYPREYFDVQVAFAAKAALLTGISLEESLRQNTALFRRVTGDKNVDNSNAIWDSAIYFGDLCQTLWDAYTKRPDSNYEAHVAEYSELNPDTRKFITCSYDIWKVVNPDGSFDKSIKIHFLPSARGEIGPFQEDYLAERVRNFQLMFEHITKNHPDAKWVESVSWLNNTRGYLSQFPKSFEESLFDVENPGLRGNSIWGQFVDRYGFANQQRVQNFLEKLYKINRDSTWEDLMDCFPKKVRRAKVAIEDFYNHFGIEVQ</sequence>
<gene>
    <name evidence="1" type="ORF">KC678_00075</name>
</gene>
<name>A0A955IA80_9BACT</name>
<proteinExistence type="predicted"/>
<dbReference type="Proteomes" id="UP000775877">
    <property type="component" value="Unassembled WGS sequence"/>
</dbReference>
<evidence type="ECO:0000313" key="1">
    <source>
        <dbReference type="EMBL" id="MCA9380646.1"/>
    </source>
</evidence>
<protein>
    <submittedName>
        <fullName evidence="1">Uncharacterized protein</fullName>
    </submittedName>
</protein>
<evidence type="ECO:0000313" key="2">
    <source>
        <dbReference type="Proteomes" id="UP000775877"/>
    </source>
</evidence>
<reference evidence="1" key="2">
    <citation type="journal article" date="2021" name="Microbiome">
        <title>Successional dynamics and alternative stable states in a saline activated sludge microbial community over 9 years.</title>
        <authorList>
            <person name="Wang Y."/>
            <person name="Ye J."/>
            <person name="Ju F."/>
            <person name="Liu L."/>
            <person name="Boyd J.A."/>
            <person name="Deng Y."/>
            <person name="Parks D.H."/>
            <person name="Jiang X."/>
            <person name="Yin X."/>
            <person name="Woodcroft B.J."/>
            <person name="Tyson G.W."/>
            <person name="Hugenholtz P."/>
            <person name="Polz M.F."/>
            <person name="Zhang T."/>
        </authorList>
    </citation>
    <scope>NUCLEOTIDE SEQUENCE</scope>
    <source>
        <strain evidence="1">HKST-UBA13</strain>
    </source>
</reference>
<reference evidence="1" key="1">
    <citation type="submission" date="2020-04" db="EMBL/GenBank/DDBJ databases">
        <authorList>
            <person name="Zhang T."/>
        </authorList>
    </citation>
    <scope>NUCLEOTIDE SEQUENCE</scope>
    <source>
        <strain evidence="1">HKST-UBA13</strain>
    </source>
</reference>